<dbReference type="Pfam" id="PF00116">
    <property type="entry name" value="COX2"/>
    <property type="match status" value="1"/>
</dbReference>
<sequence>MHPVFKFHRSNKFCPVPLRPTLSRIPQLQDLNSRHLVDREILTGRSCESLDWGDFASKWPDIQESNYSFYWRIRDSSDQEATGVKYDVVPGRLNQTSISVQREGVYYGHCSEICGTNHAFMLIVVEAVPRKDYGSRVSNQLIHKAWKLKRK</sequence>
<dbReference type="SUPFAM" id="SSF49503">
    <property type="entry name" value="Cupredoxins"/>
    <property type="match status" value="1"/>
</dbReference>
<comment type="similarity">
    <text evidence="3">Belongs to the cytochrome c oxidase subunit 2 family.</text>
</comment>
<dbReference type="PANTHER" id="PTHR22888">
    <property type="entry name" value="CYTOCHROME C OXIDASE, SUBUNIT II"/>
    <property type="match status" value="1"/>
</dbReference>
<dbReference type="AlphaFoldDB" id="A0A2G2W3J9"/>
<comment type="catalytic activity">
    <reaction evidence="6">
        <text>4 Fe(II)-[cytochrome c] + O2 + 8 H(+)(in) = 4 Fe(III)-[cytochrome c] + 2 H2O + 4 H(+)(out)</text>
        <dbReference type="Rhea" id="RHEA:11436"/>
        <dbReference type="Rhea" id="RHEA-COMP:10350"/>
        <dbReference type="Rhea" id="RHEA-COMP:14399"/>
        <dbReference type="ChEBI" id="CHEBI:15377"/>
        <dbReference type="ChEBI" id="CHEBI:15378"/>
        <dbReference type="ChEBI" id="CHEBI:15379"/>
        <dbReference type="ChEBI" id="CHEBI:29033"/>
        <dbReference type="ChEBI" id="CHEBI:29034"/>
        <dbReference type="EC" id="7.1.1.9"/>
    </reaction>
    <physiologicalReaction direction="left-to-right" evidence="6">
        <dbReference type="Rhea" id="RHEA:11437"/>
    </physiologicalReaction>
</comment>
<dbReference type="OrthoDB" id="539285at2759"/>
<evidence type="ECO:0000256" key="4">
    <source>
        <dbReference type="ARBA" id="ARBA00023136"/>
    </source>
</evidence>
<protein>
    <recommendedName>
        <fullName evidence="5">Cytochrome c oxidase polypeptide II</fullName>
    </recommendedName>
</protein>
<dbReference type="InterPro" id="IPR008972">
    <property type="entry name" value="Cupredoxin"/>
</dbReference>
<gene>
    <name evidence="8" type="ORF">CQW23_18660</name>
</gene>
<evidence type="ECO:0000259" key="7">
    <source>
        <dbReference type="PROSITE" id="PS50857"/>
    </source>
</evidence>
<evidence type="ECO:0000256" key="5">
    <source>
        <dbReference type="ARBA" id="ARBA00031389"/>
    </source>
</evidence>
<evidence type="ECO:0000256" key="3">
    <source>
        <dbReference type="ARBA" id="ARBA00007866"/>
    </source>
</evidence>
<dbReference type="GO" id="GO:0005507">
    <property type="term" value="F:copper ion binding"/>
    <property type="evidence" value="ECO:0007669"/>
    <property type="project" value="InterPro"/>
</dbReference>
<dbReference type="PROSITE" id="PS50857">
    <property type="entry name" value="COX2_CUA"/>
    <property type="match status" value="1"/>
</dbReference>
<dbReference type="GO" id="GO:0042773">
    <property type="term" value="P:ATP synthesis coupled electron transport"/>
    <property type="evidence" value="ECO:0007669"/>
    <property type="project" value="TreeGrafter"/>
</dbReference>
<feature type="domain" description="Cytochrome oxidase subunit II copper A binding" evidence="7">
    <location>
        <begin position="38"/>
        <end position="139"/>
    </location>
</feature>
<proteinExistence type="inferred from homology"/>
<comment type="subcellular location">
    <subcellularLocation>
        <location evidence="2">Membrane</location>
    </subcellularLocation>
</comment>
<dbReference type="InterPro" id="IPR002429">
    <property type="entry name" value="CcO_II-like_C"/>
</dbReference>
<dbReference type="Gene3D" id="2.60.40.420">
    <property type="entry name" value="Cupredoxins - blue copper proteins"/>
    <property type="match status" value="1"/>
</dbReference>
<evidence type="ECO:0000256" key="1">
    <source>
        <dbReference type="ARBA" id="ARBA00001935"/>
    </source>
</evidence>
<dbReference type="EMBL" id="MLFT02000008">
    <property type="protein sequence ID" value="PHT39806.1"/>
    <property type="molecule type" value="Genomic_DNA"/>
</dbReference>
<keyword evidence="9" id="KW-1185">Reference proteome</keyword>
<dbReference type="Proteomes" id="UP000224567">
    <property type="component" value="Unassembled WGS sequence"/>
</dbReference>
<dbReference type="PANTHER" id="PTHR22888:SF9">
    <property type="entry name" value="CYTOCHROME C OXIDASE SUBUNIT 2"/>
    <property type="match status" value="1"/>
</dbReference>
<reference evidence="8 9" key="1">
    <citation type="journal article" date="2017" name="Genome Biol.">
        <title>New reference genome sequences of hot pepper reveal the massive evolution of plant disease-resistance genes by retroduplication.</title>
        <authorList>
            <person name="Kim S."/>
            <person name="Park J."/>
            <person name="Yeom S.I."/>
            <person name="Kim Y.M."/>
            <person name="Seo E."/>
            <person name="Kim K.T."/>
            <person name="Kim M.S."/>
            <person name="Lee J.M."/>
            <person name="Cheong K."/>
            <person name="Shin H.S."/>
            <person name="Kim S.B."/>
            <person name="Han K."/>
            <person name="Lee J."/>
            <person name="Park M."/>
            <person name="Lee H.A."/>
            <person name="Lee H.Y."/>
            <person name="Lee Y."/>
            <person name="Oh S."/>
            <person name="Lee J.H."/>
            <person name="Choi E."/>
            <person name="Choi E."/>
            <person name="Lee S.E."/>
            <person name="Jeon J."/>
            <person name="Kim H."/>
            <person name="Choi G."/>
            <person name="Song H."/>
            <person name="Lee J."/>
            <person name="Lee S.C."/>
            <person name="Kwon J.K."/>
            <person name="Lee H.Y."/>
            <person name="Koo N."/>
            <person name="Hong Y."/>
            <person name="Kim R.W."/>
            <person name="Kang W.H."/>
            <person name="Huh J.H."/>
            <person name="Kang B.C."/>
            <person name="Yang T.J."/>
            <person name="Lee Y.H."/>
            <person name="Bennetzen J.L."/>
            <person name="Choi D."/>
        </authorList>
    </citation>
    <scope>NUCLEOTIDE SEQUENCE [LARGE SCALE GENOMIC DNA]</scope>
    <source>
        <strain evidence="9">cv. PBC81</strain>
    </source>
</reference>
<evidence type="ECO:0000256" key="6">
    <source>
        <dbReference type="ARBA" id="ARBA00049512"/>
    </source>
</evidence>
<evidence type="ECO:0000313" key="8">
    <source>
        <dbReference type="EMBL" id="PHT39806.1"/>
    </source>
</evidence>
<evidence type="ECO:0000256" key="2">
    <source>
        <dbReference type="ARBA" id="ARBA00004370"/>
    </source>
</evidence>
<evidence type="ECO:0000313" key="9">
    <source>
        <dbReference type="Proteomes" id="UP000224567"/>
    </source>
</evidence>
<dbReference type="GO" id="GO:0016020">
    <property type="term" value="C:membrane"/>
    <property type="evidence" value="ECO:0007669"/>
    <property type="project" value="UniProtKB-SubCell"/>
</dbReference>
<comment type="cofactor">
    <cofactor evidence="1">
        <name>Cu cation</name>
        <dbReference type="ChEBI" id="CHEBI:23378"/>
    </cofactor>
</comment>
<dbReference type="GO" id="GO:0004129">
    <property type="term" value="F:cytochrome-c oxidase activity"/>
    <property type="evidence" value="ECO:0007669"/>
    <property type="project" value="UniProtKB-EC"/>
</dbReference>
<dbReference type="PRINTS" id="PR01166">
    <property type="entry name" value="CYCOXIDASEII"/>
</dbReference>
<name>A0A2G2W3J9_CAPBA</name>
<accession>A0A2G2W3J9</accession>
<organism evidence="8 9">
    <name type="scientific">Capsicum baccatum</name>
    <name type="common">Peruvian pepper</name>
    <dbReference type="NCBI Taxonomy" id="33114"/>
    <lineage>
        <taxon>Eukaryota</taxon>
        <taxon>Viridiplantae</taxon>
        <taxon>Streptophyta</taxon>
        <taxon>Embryophyta</taxon>
        <taxon>Tracheophyta</taxon>
        <taxon>Spermatophyta</taxon>
        <taxon>Magnoliopsida</taxon>
        <taxon>eudicotyledons</taxon>
        <taxon>Gunneridae</taxon>
        <taxon>Pentapetalae</taxon>
        <taxon>asterids</taxon>
        <taxon>lamiids</taxon>
        <taxon>Solanales</taxon>
        <taxon>Solanaceae</taxon>
        <taxon>Solanoideae</taxon>
        <taxon>Capsiceae</taxon>
        <taxon>Capsicum</taxon>
    </lineage>
</organism>
<reference evidence="9" key="2">
    <citation type="journal article" date="2017" name="J. Anim. Genet.">
        <title>Multiple reference genome sequences of hot pepper reveal the massive evolution of plant disease resistance genes by retroduplication.</title>
        <authorList>
            <person name="Kim S."/>
            <person name="Park J."/>
            <person name="Yeom S.-I."/>
            <person name="Kim Y.-M."/>
            <person name="Seo E."/>
            <person name="Kim K.-T."/>
            <person name="Kim M.-S."/>
            <person name="Lee J.M."/>
            <person name="Cheong K."/>
            <person name="Shin H.-S."/>
            <person name="Kim S.-B."/>
            <person name="Han K."/>
            <person name="Lee J."/>
            <person name="Park M."/>
            <person name="Lee H.-A."/>
            <person name="Lee H.-Y."/>
            <person name="Lee Y."/>
            <person name="Oh S."/>
            <person name="Lee J.H."/>
            <person name="Choi E."/>
            <person name="Choi E."/>
            <person name="Lee S.E."/>
            <person name="Jeon J."/>
            <person name="Kim H."/>
            <person name="Choi G."/>
            <person name="Song H."/>
            <person name="Lee J."/>
            <person name="Lee S.-C."/>
            <person name="Kwon J.-K."/>
            <person name="Lee H.-Y."/>
            <person name="Koo N."/>
            <person name="Hong Y."/>
            <person name="Kim R.W."/>
            <person name="Kang W.-H."/>
            <person name="Huh J.H."/>
            <person name="Kang B.-C."/>
            <person name="Yang T.-J."/>
            <person name="Lee Y.-H."/>
            <person name="Bennetzen J.L."/>
            <person name="Choi D."/>
        </authorList>
    </citation>
    <scope>NUCLEOTIDE SEQUENCE [LARGE SCALE GENOMIC DNA]</scope>
    <source>
        <strain evidence="9">cv. PBC81</strain>
    </source>
</reference>
<comment type="caution">
    <text evidence="8">The sequence shown here is derived from an EMBL/GenBank/DDBJ whole genome shotgun (WGS) entry which is preliminary data.</text>
</comment>
<dbReference type="STRING" id="33114.A0A2G2W3J9"/>
<keyword evidence="4" id="KW-0472">Membrane</keyword>
<dbReference type="InterPro" id="IPR045187">
    <property type="entry name" value="CcO_II"/>
</dbReference>